<keyword evidence="6 14" id="KW-0489">Methyltransferase</keyword>
<dbReference type="InterPro" id="IPR048641">
    <property type="entry name" value="RlmN_N"/>
</dbReference>
<comment type="similarity">
    <text evidence="2 14">Belongs to the radical SAM superfamily. RlmN family.</text>
</comment>
<keyword evidence="13 14" id="KW-1015">Disulfide bond</keyword>
<feature type="active site" description="S-methylcysteine intermediate" evidence="14">
    <location>
        <position position="334"/>
    </location>
</feature>
<gene>
    <name evidence="14" type="primary">rlmN</name>
    <name evidence="16" type="ordered locus">CSE_07120</name>
</gene>
<evidence type="ECO:0000256" key="14">
    <source>
        <dbReference type="HAMAP-Rule" id="MF_01849"/>
    </source>
</evidence>
<feature type="binding site" evidence="14">
    <location>
        <position position="116"/>
    </location>
    <ligand>
        <name>[4Fe-4S] cluster</name>
        <dbReference type="ChEBI" id="CHEBI:49883"/>
        <note>4Fe-4S-S-AdoMet</note>
    </ligand>
</feature>
<comment type="caution">
    <text evidence="14">Lacks conserved residue(s) required for the propagation of feature annotation.</text>
</comment>
<dbReference type="InterPro" id="IPR013785">
    <property type="entry name" value="Aldolase_TIM"/>
</dbReference>
<keyword evidence="10 14" id="KW-0479">Metal-binding</keyword>
<feature type="active site" description="Proton acceptor" evidence="14">
    <location>
        <position position="91"/>
    </location>
</feature>
<dbReference type="Pfam" id="PF04055">
    <property type="entry name" value="Radical_SAM"/>
    <property type="match status" value="1"/>
</dbReference>
<dbReference type="InterPro" id="IPR004383">
    <property type="entry name" value="rRNA_lsu_MTrfase_RlmN/Cfr"/>
</dbReference>
<keyword evidence="17" id="KW-1185">Reference proteome</keyword>
<evidence type="ECO:0000256" key="2">
    <source>
        <dbReference type="ARBA" id="ARBA00007544"/>
    </source>
</evidence>
<dbReference type="NCBIfam" id="TIGR00048">
    <property type="entry name" value="rRNA_mod_RlmN"/>
    <property type="match status" value="1"/>
</dbReference>
<dbReference type="GO" id="GO:0070040">
    <property type="term" value="F:rRNA (adenine(2503)-C2-)-methyltransferase activity"/>
    <property type="evidence" value="ECO:0007669"/>
    <property type="project" value="UniProtKB-UniRule"/>
</dbReference>
<dbReference type="OrthoDB" id="9793973at2"/>
<dbReference type="GO" id="GO:0051539">
    <property type="term" value="F:4 iron, 4 sulfur cluster binding"/>
    <property type="evidence" value="ECO:0007669"/>
    <property type="project" value="UniProtKB-UniRule"/>
</dbReference>
<comment type="catalytic activity">
    <reaction evidence="14">
        <text>adenosine(37) in tRNA + 2 reduced [2Fe-2S]-[ferredoxin] + 2 S-adenosyl-L-methionine = 2-methyladenosine(37) in tRNA + 5'-deoxyadenosine + L-methionine + 2 oxidized [2Fe-2S]-[ferredoxin] + S-adenosyl-L-homocysteine</text>
        <dbReference type="Rhea" id="RHEA:43332"/>
        <dbReference type="Rhea" id="RHEA-COMP:10000"/>
        <dbReference type="Rhea" id="RHEA-COMP:10001"/>
        <dbReference type="Rhea" id="RHEA-COMP:10162"/>
        <dbReference type="Rhea" id="RHEA-COMP:10485"/>
        <dbReference type="ChEBI" id="CHEBI:17319"/>
        <dbReference type="ChEBI" id="CHEBI:33737"/>
        <dbReference type="ChEBI" id="CHEBI:33738"/>
        <dbReference type="ChEBI" id="CHEBI:57844"/>
        <dbReference type="ChEBI" id="CHEBI:57856"/>
        <dbReference type="ChEBI" id="CHEBI:59789"/>
        <dbReference type="ChEBI" id="CHEBI:74411"/>
        <dbReference type="ChEBI" id="CHEBI:74497"/>
        <dbReference type="EC" id="2.1.1.192"/>
    </reaction>
</comment>
<dbReference type="SUPFAM" id="SSF102114">
    <property type="entry name" value="Radical SAM enzymes"/>
    <property type="match status" value="1"/>
</dbReference>
<comment type="catalytic activity">
    <reaction evidence="14">
        <text>adenosine(2503) in 23S rRNA + 2 reduced [2Fe-2S]-[ferredoxin] + 2 S-adenosyl-L-methionine = 2-methyladenosine(2503) in 23S rRNA + 5'-deoxyadenosine + L-methionine + 2 oxidized [2Fe-2S]-[ferredoxin] + S-adenosyl-L-homocysteine</text>
        <dbReference type="Rhea" id="RHEA:42916"/>
        <dbReference type="Rhea" id="RHEA-COMP:10000"/>
        <dbReference type="Rhea" id="RHEA-COMP:10001"/>
        <dbReference type="Rhea" id="RHEA-COMP:10152"/>
        <dbReference type="Rhea" id="RHEA-COMP:10282"/>
        <dbReference type="ChEBI" id="CHEBI:17319"/>
        <dbReference type="ChEBI" id="CHEBI:33737"/>
        <dbReference type="ChEBI" id="CHEBI:33738"/>
        <dbReference type="ChEBI" id="CHEBI:57844"/>
        <dbReference type="ChEBI" id="CHEBI:57856"/>
        <dbReference type="ChEBI" id="CHEBI:59789"/>
        <dbReference type="ChEBI" id="CHEBI:74411"/>
        <dbReference type="ChEBI" id="CHEBI:74497"/>
        <dbReference type="EC" id="2.1.1.192"/>
    </reaction>
</comment>
<evidence type="ECO:0000313" key="16">
    <source>
        <dbReference type="EMBL" id="BAL80838.1"/>
    </source>
</evidence>
<feature type="binding site" evidence="14">
    <location>
        <begin position="161"/>
        <end position="162"/>
    </location>
    <ligand>
        <name>S-adenosyl-L-methionine</name>
        <dbReference type="ChEBI" id="CHEBI:59789"/>
    </ligand>
</feature>
<proteinExistence type="inferred from homology"/>
<dbReference type="InterPro" id="IPR058240">
    <property type="entry name" value="rSAM_sf"/>
</dbReference>
<dbReference type="GO" id="GO:0005737">
    <property type="term" value="C:cytoplasm"/>
    <property type="evidence" value="ECO:0007669"/>
    <property type="project" value="UniProtKB-SubCell"/>
</dbReference>
<dbReference type="PROSITE" id="PS51918">
    <property type="entry name" value="RADICAL_SAM"/>
    <property type="match status" value="1"/>
</dbReference>
<evidence type="ECO:0000256" key="12">
    <source>
        <dbReference type="ARBA" id="ARBA00023014"/>
    </source>
</evidence>
<dbReference type="EMBL" id="AP012051">
    <property type="protein sequence ID" value="BAL80838.1"/>
    <property type="molecule type" value="Genomic_DNA"/>
</dbReference>
<dbReference type="GO" id="GO:0002935">
    <property type="term" value="F:tRNA (adenine(37)-C2)-methyltransferase activity"/>
    <property type="evidence" value="ECO:0007669"/>
    <property type="project" value="UniProtKB-UniRule"/>
</dbReference>
<evidence type="ECO:0000259" key="15">
    <source>
        <dbReference type="PROSITE" id="PS51918"/>
    </source>
</evidence>
<evidence type="ECO:0000256" key="5">
    <source>
        <dbReference type="ARBA" id="ARBA00022552"/>
    </source>
</evidence>
<dbReference type="GO" id="GO:0030488">
    <property type="term" value="P:tRNA methylation"/>
    <property type="evidence" value="ECO:0007669"/>
    <property type="project" value="UniProtKB-UniRule"/>
</dbReference>
<dbReference type="Proteomes" id="UP000004793">
    <property type="component" value="Chromosome"/>
</dbReference>
<feature type="binding site" evidence="14">
    <location>
        <position position="123"/>
    </location>
    <ligand>
        <name>[4Fe-4S] cluster</name>
        <dbReference type="ChEBI" id="CHEBI:49883"/>
        <note>4Fe-4S-S-AdoMet</note>
    </ligand>
</feature>
<evidence type="ECO:0000256" key="6">
    <source>
        <dbReference type="ARBA" id="ARBA00022603"/>
    </source>
</evidence>
<comment type="subcellular location">
    <subcellularLocation>
        <location evidence="1 14">Cytoplasm</location>
    </subcellularLocation>
</comment>
<name>A0A7U6JEV1_CALEA</name>
<dbReference type="GO" id="GO:0046872">
    <property type="term" value="F:metal ion binding"/>
    <property type="evidence" value="ECO:0007669"/>
    <property type="project" value="UniProtKB-KW"/>
</dbReference>
<protein>
    <recommendedName>
        <fullName evidence="14">Probable dual-specificity RNA methyltransferase RlmN</fullName>
        <ecNumber evidence="14">2.1.1.192</ecNumber>
    </recommendedName>
    <alternativeName>
        <fullName evidence="14">23S rRNA (adenine(2503)-C(2))-methyltransferase</fullName>
    </alternativeName>
    <alternativeName>
        <fullName evidence="14">23S rRNA m2A2503 methyltransferase</fullName>
    </alternativeName>
    <alternativeName>
        <fullName evidence="14">Ribosomal RNA large subunit methyltransferase N</fullName>
    </alternativeName>
    <alternativeName>
        <fullName evidence="14">tRNA (adenine(37)-C(2))-methyltransferase</fullName>
    </alternativeName>
    <alternativeName>
        <fullName evidence="14">tRNA m2A37 methyltransferase</fullName>
    </alternativeName>
</protein>
<feature type="binding site" evidence="14">
    <location>
        <position position="120"/>
    </location>
    <ligand>
        <name>[4Fe-4S] cluster</name>
        <dbReference type="ChEBI" id="CHEBI:49883"/>
        <note>4Fe-4S-S-AdoMet</note>
    </ligand>
</feature>
<dbReference type="KEGG" id="cex:CSE_07120"/>
<dbReference type="GO" id="GO:0000049">
    <property type="term" value="F:tRNA binding"/>
    <property type="evidence" value="ECO:0007669"/>
    <property type="project" value="UniProtKB-UniRule"/>
</dbReference>
<dbReference type="SFLD" id="SFLDS00029">
    <property type="entry name" value="Radical_SAM"/>
    <property type="match status" value="1"/>
</dbReference>
<dbReference type="EC" id="2.1.1.192" evidence="14"/>
<sequence>MKKDIKNLTLKELEGFFSSLNEKKYRAKEVFNAIYKEKRENFSEITTLSKELRKTLDNIFYITTFKEVSRKTSKDDATKFVFELSDKRLIESVLIKNTNNIGRTWFTACLSTQVGCSMACQFCATGKMGLIRNLEAGEIVEQFLQLEKISPVSNIVFMGMGEPLLNYENVKKAIEILTDENGRELGKRRITISTSGITPMIYKLADEIPSVKLAISLHAAIQRKRDSLMPGLKNYPLNKLKEALIYYNERTGNTVTLEYLLIDNVNDTKSDAEALLKFSRDLKFVKVNLIHYNEIPSISFKPSKKEIEFQKFLLSNGLRTTLRLSKGTDVSAACGQLATNSKESLQFKI</sequence>
<evidence type="ECO:0000256" key="11">
    <source>
        <dbReference type="ARBA" id="ARBA00023004"/>
    </source>
</evidence>
<keyword evidence="9 14" id="KW-0819">tRNA processing</keyword>
<dbReference type="GO" id="GO:0019843">
    <property type="term" value="F:rRNA binding"/>
    <property type="evidence" value="ECO:0007669"/>
    <property type="project" value="UniProtKB-UniRule"/>
</dbReference>
<dbReference type="AlphaFoldDB" id="A0A7U6JEV1"/>
<feature type="binding site" evidence="14">
    <location>
        <begin position="216"/>
        <end position="218"/>
    </location>
    <ligand>
        <name>S-adenosyl-L-methionine</name>
        <dbReference type="ChEBI" id="CHEBI:59789"/>
    </ligand>
</feature>
<evidence type="ECO:0000256" key="4">
    <source>
        <dbReference type="ARBA" id="ARBA00022490"/>
    </source>
</evidence>
<evidence type="ECO:0000256" key="13">
    <source>
        <dbReference type="ARBA" id="ARBA00023157"/>
    </source>
</evidence>
<dbReference type="Gene3D" id="3.20.20.70">
    <property type="entry name" value="Aldolase class I"/>
    <property type="match status" value="1"/>
</dbReference>
<keyword evidence="8 14" id="KW-0949">S-adenosyl-L-methionine</keyword>
<dbReference type="InterPro" id="IPR040072">
    <property type="entry name" value="Methyltransferase_A"/>
</dbReference>
<evidence type="ECO:0000256" key="1">
    <source>
        <dbReference type="ARBA" id="ARBA00004496"/>
    </source>
</evidence>
<comment type="miscellaneous">
    <text evidence="14">Reaction proceeds by a ping-pong mechanism involving intermediate methylation of a conserved cysteine residue.</text>
</comment>
<feature type="domain" description="Radical SAM core" evidence="15">
    <location>
        <begin position="102"/>
        <end position="331"/>
    </location>
</feature>
<keyword evidence="11 14" id="KW-0408">Iron</keyword>
<dbReference type="PANTHER" id="PTHR30544">
    <property type="entry name" value="23S RRNA METHYLTRANSFERASE"/>
    <property type="match status" value="1"/>
</dbReference>
<dbReference type="RefSeq" id="WP_014453241.1">
    <property type="nucleotide sequence ID" value="NC_017096.1"/>
</dbReference>
<keyword evidence="4 14" id="KW-0963">Cytoplasm</keyword>
<feature type="binding site" evidence="14">
    <location>
        <position position="193"/>
    </location>
    <ligand>
        <name>S-adenosyl-L-methionine</name>
        <dbReference type="ChEBI" id="CHEBI:59789"/>
    </ligand>
</feature>
<evidence type="ECO:0000256" key="7">
    <source>
        <dbReference type="ARBA" id="ARBA00022679"/>
    </source>
</evidence>
<accession>A0A7U6JEV1</accession>
<evidence type="ECO:0000256" key="9">
    <source>
        <dbReference type="ARBA" id="ARBA00022694"/>
    </source>
</evidence>
<dbReference type="SFLD" id="SFLDF00275">
    <property type="entry name" value="adenosine_C2_methyltransferase"/>
    <property type="match status" value="1"/>
</dbReference>
<dbReference type="GO" id="GO:0070475">
    <property type="term" value="P:rRNA base methylation"/>
    <property type="evidence" value="ECO:0007669"/>
    <property type="project" value="UniProtKB-UniRule"/>
</dbReference>
<dbReference type="SFLD" id="SFLDG01062">
    <property type="entry name" value="methyltransferase_(Class_A)"/>
    <property type="match status" value="1"/>
</dbReference>
<reference evidence="16 17" key="1">
    <citation type="submission" date="2011-01" db="EMBL/GenBank/DDBJ databases">
        <title>Whole genome sequence of Caldisericum exile AZM16c01.</title>
        <authorList>
            <person name="Narita-Yamada S."/>
            <person name="Kawakoshi A."/>
            <person name="Nakamura S."/>
            <person name="Sasagawa M."/>
            <person name="Fukada J."/>
            <person name="Sekine M."/>
            <person name="Kato Y."/>
            <person name="Fukai R."/>
            <person name="Sasaki K."/>
            <person name="Hanamaki A."/>
            <person name="Narita H."/>
            <person name="Konno Y."/>
            <person name="Mori K."/>
            <person name="Yamazaki S."/>
            <person name="Suzuki K."/>
            <person name="Fujita N."/>
        </authorList>
    </citation>
    <scope>NUCLEOTIDE SEQUENCE [LARGE SCALE GENOMIC DNA]</scope>
    <source>
        <strain evidence="17">DSM 21853 / NBRC 104410 / AZM16c01</strain>
    </source>
</reference>
<keyword evidence="5 14" id="KW-0698">rRNA processing</keyword>
<comment type="cofactor">
    <cofactor evidence="14">
        <name>[4Fe-4S] cluster</name>
        <dbReference type="ChEBI" id="CHEBI:49883"/>
    </cofactor>
    <text evidence="14">Binds 1 [4Fe-4S] cluster. The cluster is coordinated with 3 cysteines and an exchangeable S-adenosyl-L-methionine.</text>
</comment>
<keyword evidence="12 14" id="KW-0411">Iron-sulfur</keyword>
<evidence type="ECO:0000256" key="8">
    <source>
        <dbReference type="ARBA" id="ARBA00022691"/>
    </source>
</evidence>
<comment type="function">
    <text evidence="14">Specifically methylates position 2 of adenine 2503 in 23S rRNA and position 2 of adenine 37 in tRNAs.</text>
</comment>
<organism evidence="16 17">
    <name type="scientific">Caldisericum exile (strain DSM 21853 / NBRC 104410 / AZM16c01)</name>
    <dbReference type="NCBI Taxonomy" id="511051"/>
    <lineage>
        <taxon>Bacteria</taxon>
        <taxon>Pseudomonadati</taxon>
        <taxon>Caldisericota/Cryosericota group</taxon>
        <taxon>Caldisericota</taxon>
        <taxon>Caldisericia</taxon>
        <taxon>Caldisericales</taxon>
        <taxon>Caldisericaceae</taxon>
        <taxon>Caldisericum</taxon>
    </lineage>
</organism>
<feature type="binding site" evidence="14">
    <location>
        <position position="293"/>
    </location>
    <ligand>
        <name>S-adenosyl-L-methionine</name>
        <dbReference type="ChEBI" id="CHEBI:59789"/>
    </ligand>
</feature>
<keyword evidence="7 14" id="KW-0808">Transferase</keyword>
<keyword evidence="3 14" id="KW-0004">4Fe-4S</keyword>
<evidence type="ECO:0000313" key="17">
    <source>
        <dbReference type="Proteomes" id="UP000004793"/>
    </source>
</evidence>
<dbReference type="PANTHER" id="PTHR30544:SF5">
    <property type="entry name" value="RADICAL SAM CORE DOMAIN-CONTAINING PROTEIN"/>
    <property type="match status" value="1"/>
</dbReference>
<dbReference type="InterPro" id="IPR027492">
    <property type="entry name" value="RNA_MTrfase_RlmN"/>
</dbReference>
<dbReference type="InterPro" id="IPR007197">
    <property type="entry name" value="rSAM"/>
</dbReference>
<dbReference type="CDD" id="cd01335">
    <property type="entry name" value="Radical_SAM"/>
    <property type="match status" value="1"/>
</dbReference>
<evidence type="ECO:0000256" key="10">
    <source>
        <dbReference type="ARBA" id="ARBA00022723"/>
    </source>
</evidence>
<dbReference type="HAMAP" id="MF_01849">
    <property type="entry name" value="RNA_methyltr_RlmN"/>
    <property type="match status" value="1"/>
</dbReference>
<evidence type="ECO:0000256" key="3">
    <source>
        <dbReference type="ARBA" id="ARBA00022485"/>
    </source>
</evidence>
<dbReference type="FunFam" id="3.20.20.70:FF:000014">
    <property type="entry name" value="Probable dual-specificity RNA methyltransferase RlmN"/>
    <property type="match status" value="1"/>
</dbReference>
<dbReference type="Pfam" id="PF21016">
    <property type="entry name" value="RlmN_N"/>
    <property type="match status" value="1"/>
</dbReference>
<dbReference type="PIRSF" id="PIRSF006004">
    <property type="entry name" value="CHP00048"/>
    <property type="match status" value="1"/>
</dbReference>
<dbReference type="Gene3D" id="1.10.150.530">
    <property type="match status" value="1"/>
</dbReference>